<evidence type="ECO:0000313" key="7">
    <source>
        <dbReference type="Proteomes" id="UP000726105"/>
    </source>
</evidence>
<keyword evidence="3" id="KW-0808">Transferase</keyword>
<dbReference type="Proteomes" id="UP000726105">
    <property type="component" value="Unassembled WGS sequence"/>
</dbReference>
<dbReference type="PANTHER" id="PTHR45947:SF3">
    <property type="entry name" value="SULFOQUINOVOSYL TRANSFERASE SQD2"/>
    <property type="match status" value="1"/>
</dbReference>
<evidence type="ECO:0000259" key="4">
    <source>
        <dbReference type="Pfam" id="PF00534"/>
    </source>
</evidence>
<proteinExistence type="predicted"/>
<dbReference type="GO" id="GO:1901137">
    <property type="term" value="P:carbohydrate derivative biosynthetic process"/>
    <property type="evidence" value="ECO:0007669"/>
    <property type="project" value="UniProtKB-ARBA"/>
</dbReference>
<keyword evidence="2" id="KW-0328">Glycosyltransferase</keyword>
<dbReference type="GO" id="GO:0016758">
    <property type="term" value="F:hexosyltransferase activity"/>
    <property type="evidence" value="ECO:0007669"/>
    <property type="project" value="TreeGrafter"/>
</dbReference>
<dbReference type="Gene3D" id="3.40.50.2000">
    <property type="entry name" value="Glycogen Phosphorylase B"/>
    <property type="match status" value="2"/>
</dbReference>
<feature type="domain" description="Glycosyltransferase subfamily 4-like N-terminal" evidence="5">
    <location>
        <begin position="22"/>
        <end position="172"/>
    </location>
</feature>
<name>A0A935IL83_9MICO</name>
<evidence type="ECO:0000259" key="5">
    <source>
        <dbReference type="Pfam" id="PF13439"/>
    </source>
</evidence>
<dbReference type="InterPro" id="IPR028098">
    <property type="entry name" value="Glyco_trans_4-like_N"/>
</dbReference>
<comment type="caution">
    <text evidence="6">The sequence shown here is derived from an EMBL/GenBank/DDBJ whole genome shotgun (WGS) entry which is preliminary data.</text>
</comment>
<evidence type="ECO:0000256" key="3">
    <source>
        <dbReference type="ARBA" id="ARBA00022679"/>
    </source>
</evidence>
<dbReference type="PANTHER" id="PTHR45947">
    <property type="entry name" value="SULFOQUINOVOSYL TRANSFERASE SQD2"/>
    <property type="match status" value="1"/>
</dbReference>
<feature type="domain" description="Glycosyl transferase family 1" evidence="4">
    <location>
        <begin position="183"/>
        <end position="340"/>
    </location>
</feature>
<dbReference type="InterPro" id="IPR029044">
    <property type="entry name" value="Nucleotide-diphossugar_trans"/>
</dbReference>
<dbReference type="EMBL" id="JADJIB010000001">
    <property type="protein sequence ID" value="MBK7271864.1"/>
    <property type="molecule type" value="Genomic_DNA"/>
</dbReference>
<gene>
    <name evidence="6" type="ORF">IPI13_01390</name>
</gene>
<reference evidence="6 7" key="1">
    <citation type="submission" date="2020-10" db="EMBL/GenBank/DDBJ databases">
        <title>Connecting structure to function with the recovery of over 1000 high-quality activated sludge metagenome-assembled genomes encoding full-length rRNA genes using long-read sequencing.</title>
        <authorList>
            <person name="Singleton C.M."/>
            <person name="Petriglieri F."/>
            <person name="Kristensen J.M."/>
            <person name="Kirkegaard R.H."/>
            <person name="Michaelsen T.Y."/>
            <person name="Andersen M.H."/>
            <person name="Karst S.M."/>
            <person name="Dueholm M.S."/>
            <person name="Nielsen P.H."/>
            <person name="Albertsen M."/>
        </authorList>
    </citation>
    <scope>NUCLEOTIDE SEQUENCE [LARGE SCALE GENOMIC DNA]</scope>
    <source>
        <strain evidence="6">Ega_18-Q3-R5-49_MAXAC.001</strain>
    </source>
</reference>
<dbReference type="SUPFAM" id="SSF53448">
    <property type="entry name" value="Nucleotide-diphospho-sugar transferases"/>
    <property type="match status" value="1"/>
</dbReference>
<dbReference type="AlphaFoldDB" id="A0A935IL83"/>
<organism evidence="6 7">
    <name type="scientific">Candidatus Phosphoribacter hodrii</name>
    <dbReference type="NCBI Taxonomy" id="2953743"/>
    <lineage>
        <taxon>Bacteria</taxon>
        <taxon>Bacillati</taxon>
        <taxon>Actinomycetota</taxon>
        <taxon>Actinomycetes</taxon>
        <taxon>Micrococcales</taxon>
        <taxon>Dermatophilaceae</taxon>
        <taxon>Candidatus Phosphoribacter</taxon>
    </lineage>
</organism>
<dbReference type="InterPro" id="IPR050194">
    <property type="entry name" value="Glycosyltransferase_grp1"/>
</dbReference>
<protein>
    <recommendedName>
        <fullName evidence="1">D-inositol 3-phosphate glycosyltransferase</fullName>
    </recommendedName>
</protein>
<dbReference type="Gene3D" id="3.90.550.10">
    <property type="entry name" value="Spore Coat Polysaccharide Biosynthesis Protein SpsA, Chain A"/>
    <property type="match status" value="1"/>
</dbReference>
<sequence>MRVLRVNHSAVVDAWRERERLLRHAGLDVRTISARVWDEAGMPVRLVPRPGEPVEGVATIGRHPALFLFDPRPLWRALGEHWDVIDLHEEPFALATAEVLLLRAVRARHTPYLLFSAQNLDKRYPLPFRLLARRALRHASGVSVCNAAAGDLVVRRGFPGRPQVIPLGVDPAVFAPDPARRPPTPGGPVVVGYAGRLAAHKGVDVLLEAAVAQPRLTLRLAGSGPDEARLRERVTELGLAERVSFVGALDTDALADFYRGLDVLAVPSLTTDGWVEQFGRVAVEAMACGIPVVASDSGALPDVVGGAGRLVPPGDAAALGRALVTICDDPTEWASLRANGFARSQEATWGAVAARYRRLYDLAVHPGHAAHSAHGAHPTEARAVEVIVVAYGTPELLGRALASVAGLPVTVVDNSGSADVERVCRKADVRCLDSGANLGFGGGVNVGLADRLLPGADVLLLNPDAVLHPGAVAALSERLAADAGLASVGPRQVDETGREARVGWPFPTPARSWIAALGISRALGLVFRRGPGRAGGDGQPGQGAERIDYAIGSVLLLRAEALEQVGGFDEDFFLYAEETDWAKRAALLGWRHTVVAEASALHTGAATSVDTAARDTHFAAGLERYLRKHHGAGGWAVARSGEVVGAAVRAVVLRGDRGAAARARLRLLRIGPLRAERALVLSRRRPRVSAP</sequence>
<dbReference type="SUPFAM" id="SSF53756">
    <property type="entry name" value="UDP-Glycosyltransferase/glycogen phosphorylase"/>
    <property type="match status" value="1"/>
</dbReference>
<evidence type="ECO:0000256" key="1">
    <source>
        <dbReference type="ARBA" id="ARBA00021292"/>
    </source>
</evidence>
<dbReference type="InterPro" id="IPR001296">
    <property type="entry name" value="Glyco_trans_1"/>
</dbReference>
<evidence type="ECO:0000256" key="2">
    <source>
        <dbReference type="ARBA" id="ARBA00022676"/>
    </source>
</evidence>
<evidence type="ECO:0000313" key="6">
    <source>
        <dbReference type="EMBL" id="MBK7271864.1"/>
    </source>
</evidence>
<dbReference type="Pfam" id="PF13439">
    <property type="entry name" value="Glyco_transf_4"/>
    <property type="match status" value="1"/>
</dbReference>
<accession>A0A935IL83</accession>
<dbReference type="Pfam" id="PF00534">
    <property type="entry name" value="Glycos_transf_1"/>
    <property type="match status" value="1"/>
</dbReference>